<dbReference type="InterPro" id="IPR011004">
    <property type="entry name" value="Trimer_LpxA-like_sf"/>
</dbReference>
<dbReference type="KEGG" id="salj:SMD11_6812"/>
<proteinExistence type="predicted"/>
<evidence type="ECO:0000313" key="2">
    <source>
        <dbReference type="Proteomes" id="UP000195755"/>
    </source>
</evidence>
<dbReference type="RefSeq" id="WP_087930013.1">
    <property type="nucleotide sequence ID" value="NZ_CP021744.1"/>
</dbReference>
<dbReference type="Proteomes" id="UP000195755">
    <property type="component" value="Chromosome"/>
</dbReference>
<organism evidence="1 2">
    <name type="scientific">Streptomyces albireticuli</name>
    <dbReference type="NCBI Taxonomy" id="1940"/>
    <lineage>
        <taxon>Bacteria</taxon>
        <taxon>Bacillati</taxon>
        <taxon>Actinomycetota</taxon>
        <taxon>Actinomycetes</taxon>
        <taxon>Kitasatosporales</taxon>
        <taxon>Streptomycetaceae</taxon>
        <taxon>Streptomyces</taxon>
    </lineage>
</organism>
<dbReference type="SUPFAM" id="SSF51161">
    <property type="entry name" value="Trimeric LpxA-like enzymes"/>
    <property type="match status" value="1"/>
</dbReference>
<dbReference type="OrthoDB" id="9794407at2"/>
<gene>
    <name evidence="1" type="ORF">SMD11_6812</name>
</gene>
<name>A0A1Z2LDV0_9ACTN</name>
<dbReference type="EMBL" id="CP021744">
    <property type="protein sequence ID" value="ARZ72388.1"/>
    <property type="molecule type" value="Genomic_DNA"/>
</dbReference>
<sequence>MTSVVVIGAGKFALEVARYAEDSGFGVERFLAVEGEDVHAPDGQWSKLTEYEPDEGAKVVLAVPGMEPRRESIEEYITPRKLEAVNIVHPSSRVDPAAVDGVGNIIGPDNYVGVNTVLGSYNVVNYRCTFGHHSRIGSGNFFSPNFHGGNSVEIGDRNFFGLGCTVAPEVAIGDACRFQAGITMFENAASGFSYLSPSRVKSIKSLQS</sequence>
<accession>A0A1Z2LDV0</accession>
<evidence type="ECO:0000313" key="1">
    <source>
        <dbReference type="EMBL" id="ARZ72388.1"/>
    </source>
</evidence>
<dbReference type="Gene3D" id="2.160.10.10">
    <property type="entry name" value="Hexapeptide repeat proteins"/>
    <property type="match status" value="1"/>
</dbReference>
<protein>
    <recommendedName>
        <fullName evidence="3">PglD N-terminal domain-containing protein</fullName>
    </recommendedName>
</protein>
<dbReference type="AlphaFoldDB" id="A0A1Z2LDV0"/>
<reference evidence="1 2" key="1">
    <citation type="submission" date="2017-06" db="EMBL/GenBank/DDBJ databases">
        <title>Streptomyces albireticuli Genome sequencing and assembly.</title>
        <authorList>
            <person name="Wang Y."/>
            <person name="Du B."/>
            <person name="Ding Y."/>
            <person name="Liu H."/>
            <person name="Hou Q."/>
            <person name="Liu K."/>
            <person name="Yao L."/>
            <person name="Wang C."/>
        </authorList>
    </citation>
    <scope>NUCLEOTIDE SEQUENCE [LARGE SCALE GENOMIC DNA]</scope>
    <source>
        <strain evidence="1 2">MDJK11</strain>
    </source>
</reference>
<evidence type="ECO:0008006" key="3">
    <source>
        <dbReference type="Google" id="ProtNLM"/>
    </source>
</evidence>